<comment type="caution">
    <text evidence="1">The sequence shown here is derived from an EMBL/GenBank/DDBJ whole genome shotgun (WGS) entry which is preliminary data.</text>
</comment>
<dbReference type="AlphaFoldDB" id="A0A830GTY4"/>
<accession>A0A830GTY4</accession>
<reference evidence="1" key="2">
    <citation type="submission" date="2020-09" db="EMBL/GenBank/DDBJ databases">
        <authorList>
            <person name="Sun Q."/>
            <person name="Ohkuma M."/>
        </authorList>
    </citation>
    <scope>NUCLEOTIDE SEQUENCE</scope>
    <source>
        <strain evidence="1">JCM 10088</strain>
    </source>
</reference>
<organism evidence="1 2">
    <name type="scientific">Thermocladium modestius</name>
    <dbReference type="NCBI Taxonomy" id="62609"/>
    <lineage>
        <taxon>Archaea</taxon>
        <taxon>Thermoproteota</taxon>
        <taxon>Thermoprotei</taxon>
        <taxon>Thermoproteales</taxon>
        <taxon>Thermoproteaceae</taxon>
        <taxon>Thermocladium</taxon>
    </lineage>
</organism>
<name>A0A830GTY4_9CREN</name>
<evidence type="ECO:0000313" key="2">
    <source>
        <dbReference type="Proteomes" id="UP000610960"/>
    </source>
</evidence>
<protein>
    <submittedName>
        <fullName evidence="1">Uncharacterized protein</fullName>
    </submittedName>
</protein>
<proteinExistence type="predicted"/>
<reference evidence="1" key="1">
    <citation type="journal article" date="2014" name="Int. J. Syst. Evol. Microbiol.">
        <title>Complete genome sequence of Corynebacterium casei LMG S-19264T (=DSM 44701T), isolated from a smear-ripened cheese.</title>
        <authorList>
            <consortium name="US DOE Joint Genome Institute (JGI-PGF)"/>
            <person name="Walter F."/>
            <person name="Albersmeier A."/>
            <person name="Kalinowski J."/>
            <person name="Ruckert C."/>
        </authorList>
    </citation>
    <scope>NUCLEOTIDE SEQUENCE</scope>
    <source>
        <strain evidence="1">JCM 10088</strain>
    </source>
</reference>
<evidence type="ECO:0000313" key="1">
    <source>
        <dbReference type="EMBL" id="GGP20110.1"/>
    </source>
</evidence>
<sequence>MAAGTWFIEDLSPDYVVEDGTPIFEGEPIAVLKELMVEDYQRLYQLNMAISIASNVLYSRMLAKLPVYAPLSQLAFPWNDFIKAGAAGGLDGVLNDVGGEVKLDVGIPIMDLNGFKYLHEFNSSSKGAIIRMRDRLDAGDLRRALMEFIYPVNPDAVILLETSIDALRRHSKEVESMRDSIDGVLLYSLPLTSRLVVSPPRRGNMYRCRSCYVDYESETPLKKCPKCQGRLVPLLRSQSSSTGPDKLRARALANLKYLRNEAAQVVPARWFTFKGA</sequence>
<dbReference type="Proteomes" id="UP000610960">
    <property type="component" value="Unassembled WGS sequence"/>
</dbReference>
<keyword evidence="2" id="KW-1185">Reference proteome</keyword>
<dbReference type="EMBL" id="BMNL01000002">
    <property type="protein sequence ID" value="GGP20110.1"/>
    <property type="molecule type" value="Genomic_DNA"/>
</dbReference>
<gene>
    <name evidence="1" type="ORF">GCM10007981_06860</name>
</gene>